<keyword evidence="3" id="KW-0804">Transcription</keyword>
<dbReference type="CDD" id="cd00130">
    <property type="entry name" value="PAS"/>
    <property type="match status" value="1"/>
</dbReference>
<dbReference type="PROSITE" id="PS50043">
    <property type="entry name" value="HTH_LUXR_2"/>
    <property type="match status" value="1"/>
</dbReference>
<evidence type="ECO:0000256" key="2">
    <source>
        <dbReference type="ARBA" id="ARBA00023125"/>
    </source>
</evidence>
<dbReference type="InterPro" id="IPR035965">
    <property type="entry name" value="PAS-like_dom_sf"/>
</dbReference>
<comment type="caution">
    <text evidence="6">The sequence shown here is derived from an EMBL/GenBank/DDBJ whole genome shotgun (WGS) entry which is preliminary data.</text>
</comment>
<dbReference type="PROSITE" id="PS50113">
    <property type="entry name" value="PAC"/>
    <property type="match status" value="1"/>
</dbReference>
<dbReference type="SUPFAM" id="SSF55785">
    <property type="entry name" value="PYP-like sensor domain (PAS domain)"/>
    <property type="match status" value="1"/>
</dbReference>
<protein>
    <submittedName>
        <fullName evidence="6">PAS domain S-box-containing protein</fullName>
    </submittedName>
</protein>
<organism evidence="6 7">
    <name type="scientific">Rhizobium aquaticum</name>
    <dbReference type="NCBI Taxonomy" id="1549636"/>
    <lineage>
        <taxon>Bacteria</taxon>
        <taxon>Pseudomonadati</taxon>
        <taxon>Pseudomonadota</taxon>
        <taxon>Alphaproteobacteria</taxon>
        <taxon>Hyphomicrobiales</taxon>
        <taxon>Rhizobiaceae</taxon>
        <taxon>Rhizobium/Agrobacterium group</taxon>
        <taxon>Rhizobium</taxon>
    </lineage>
</organism>
<dbReference type="Gene3D" id="3.30.450.20">
    <property type="entry name" value="PAS domain"/>
    <property type="match status" value="1"/>
</dbReference>
<evidence type="ECO:0000259" key="4">
    <source>
        <dbReference type="PROSITE" id="PS50043"/>
    </source>
</evidence>
<dbReference type="InterPro" id="IPR000014">
    <property type="entry name" value="PAS"/>
</dbReference>
<dbReference type="InterPro" id="IPR016032">
    <property type="entry name" value="Sig_transdc_resp-reg_C-effctor"/>
</dbReference>
<evidence type="ECO:0000313" key="7">
    <source>
        <dbReference type="Proteomes" id="UP001549047"/>
    </source>
</evidence>
<keyword evidence="2" id="KW-0238">DNA-binding</keyword>
<dbReference type="PRINTS" id="PR00038">
    <property type="entry name" value="HTHLUXR"/>
</dbReference>
<dbReference type="Proteomes" id="UP001549047">
    <property type="component" value="Unassembled WGS sequence"/>
</dbReference>
<reference evidence="6 7" key="1">
    <citation type="submission" date="2024-06" db="EMBL/GenBank/DDBJ databases">
        <title>Genomic Encyclopedia of Type Strains, Phase IV (KMG-IV): sequencing the most valuable type-strain genomes for metagenomic binning, comparative biology and taxonomic classification.</title>
        <authorList>
            <person name="Goeker M."/>
        </authorList>
    </citation>
    <scope>NUCLEOTIDE SEQUENCE [LARGE SCALE GENOMIC DNA]</scope>
    <source>
        <strain evidence="6 7">DSM 29780</strain>
    </source>
</reference>
<dbReference type="NCBIfam" id="TIGR00229">
    <property type="entry name" value="sensory_box"/>
    <property type="match status" value="1"/>
</dbReference>
<dbReference type="PANTHER" id="PTHR44688">
    <property type="entry name" value="DNA-BINDING TRANSCRIPTIONAL ACTIVATOR DEVR_DOSR"/>
    <property type="match status" value="1"/>
</dbReference>
<dbReference type="EMBL" id="JBEPMB010000005">
    <property type="protein sequence ID" value="MET3615004.1"/>
    <property type="molecule type" value="Genomic_DNA"/>
</dbReference>
<gene>
    <name evidence="6" type="ORF">ABID16_003347</name>
</gene>
<keyword evidence="1" id="KW-0805">Transcription regulation</keyword>
<evidence type="ECO:0000256" key="1">
    <source>
        <dbReference type="ARBA" id="ARBA00023015"/>
    </source>
</evidence>
<dbReference type="Pfam" id="PF13426">
    <property type="entry name" value="PAS_9"/>
    <property type="match status" value="1"/>
</dbReference>
<name>A0ABV2J575_9HYPH</name>
<dbReference type="InterPro" id="IPR000792">
    <property type="entry name" value="Tscrpt_reg_LuxR_C"/>
</dbReference>
<dbReference type="PANTHER" id="PTHR44688:SF16">
    <property type="entry name" value="DNA-BINDING TRANSCRIPTIONAL ACTIVATOR DEVR_DOSR"/>
    <property type="match status" value="1"/>
</dbReference>
<evidence type="ECO:0000256" key="3">
    <source>
        <dbReference type="ARBA" id="ARBA00023163"/>
    </source>
</evidence>
<dbReference type="Pfam" id="PF00196">
    <property type="entry name" value="GerE"/>
    <property type="match status" value="1"/>
</dbReference>
<dbReference type="RefSeq" id="WP_354557488.1">
    <property type="nucleotide sequence ID" value="NZ_JBEPMB010000005.1"/>
</dbReference>
<evidence type="ECO:0000259" key="5">
    <source>
        <dbReference type="PROSITE" id="PS50113"/>
    </source>
</evidence>
<accession>A0ABV2J575</accession>
<proteinExistence type="predicted"/>
<dbReference type="SMART" id="SM00421">
    <property type="entry name" value="HTH_LUXR"/>
    <property type="match status" value="1"/>
</dbReference>
<evidence type="ECO:0000313" key="6">
    <source>
        <dbReference type="EMBL" id="MET3615004.1"/>
    </source>
</evidence>
<dbReference type="InterPro" id="IPR000700">
    <property type="entry name" value="PAS-assoc_C"/>
</dbReference>
<feature type="domain" description="HTH luxR-type" evidence="4">
    <location>
        <begin position="122"/>
        <end position="187"/>
    </location>
</feature>
<feature type="domain" description="PAC" evidence="5">
    <location>
        <begin position="80"/>
        <end position="132"/>
    </location>
</feature>
<dbReference type="SUPFAM" id="SSF46894">
    <property type="entry name" value="C-terminal effector domain of the bipartite response regulators"/>
    <property type="match status" value="1"/>
</dbReference>
<keyword evidence="7" id="KW-1185">Reference proteome</keyword>
<dbReference type="CDD" id="cd06170">
    <property type="entry name" value="LuxR_C_like"/>
    <property type="match status" value="1"/>
</dbReference>
<sequence length="188" mass="21598">MAGALDDTDDLEKLAFEFAPVGIVLTEDRVIRQCNLQFASMFGYQRDELIGHSFRMLYASNREFEAIRDVGFKALKEAGRYMDERLMPRRDGSIFWCRVRVFTFDAEAPLARTILTFADISDTRPAISMTNRERQVVKCLAKGMTSKETARELDLSPRTVEDYRARLIKKFEVRNFSGLMARLAGFSI</sequence>
<dbReference type="Gene3D" id="1.10.10.10">
    <property type="entry name" value="Winged helix-like DNA-binding domain superfamily/Winged helix DNA-binding domain"/>
    <property type="match status" value="1"/>
</dbReference>
<dbReference type="InterPro" id="IPR036388">
    <property type="entry name" value="WH-like_DNA-bd_sf"/>
</dbReference>